<name>A0AAE9AAH7_CAEBR</name>
<accession>A0AAE9AAH7</accession>
<dbReference type="EMBL" id="CP090894">
    <property type="protein sequence ID" value="ULT94687.1"/>
    <property type="molecule type" value="Genomic_DNA"/>
</dbReference>
<proteinExistence type="predicted"/>
<evidence type="ECO:0000313" key="2">
    <source>
        <dbReference type="Proteomes" id="UP000827892"/>
    </source>
</evidence>
<gene>
    <name evidence="1" type="ORF">L3Y34_003855</name>
</gene>
<dbReference type="Proteomes" id="UP000827892">
    <property type="component" value="Chromosome IV"/>
</dbReference>
<evidence type="ECO:0000313" key="1">
    <source>
        <dbReference type="EMBL" id="ULT94687.1"/>
    </source>
</evidence>
<dbReference type="AlphaFoldDB" id="A0AAE9AAH7"/>
<organism evidence="1 2">
    <name type="scientific">Caenorhabditis briggsae</name>
    <dbReference type="NCBI Taxonomy" id="6238"/>
    <lineage>
        <taxon>Eukaryota</taxon>
        <taxon>Metazoa</taxon>
        <taxon>Ecdysozoa</taxon>
        <taxon>Nematoda</taxon>
        <taxon>Chromadorea</taxon>
        <taxon>Rhabditida</taxon>
        <taxon>Rhabditina</taxon>
        <taxon>Rhabditomorpha</taxon>
        <taxon>Rhabditoidea</taxon>
        <taxon>Rhabditidae</taxon>
        <taxon>Peloderinae</taxon>
        <taxon>Caenorhabditis</taxon>
    </lineage>
</organism>
<sequence>MAIQPMEIVSREIAKFEPEILTSNAAYYGIINLSDPSQVVFNVLSVTSAPVDIVVTLLCRWRTIAYTRKHHQSEALEKLHKSRELVFSCQTIGPLM</sequence>
<reference evidence="1 2" key="1">
    <citation type="submission" date="2022-05" db="EMBL/GenBank/DDBJ databases">
        <title>Chromosome-level reference genomes for two strains of Caenorhabditis briggsae: an improved platform for comparative genomics.</title>
        <authorList>
            <person name="Stevens L."/>
            <person name="Andersen E.C."/>
        </authorList>
    </citation>
    <scope>NUCLEOTIDE SEQUENCE [LARGE SCALE GENOMIC DNA]</scope>
    <source>
        <strain evidence="1">QX1410_ONT</strain>
        <tissue evidence="1">Whole-organism</tissue>
    </source>
</reference>
<protein>
    <submittedName>
        <fullName evidence="1">Uncharacterized protein</fullName>
    </submittedName>
</protein>